<gene>
    <name evidence="4" type="ORF">GcLGCM259_0090</name>
</gene>
<evidence type="ECO:0000256" key="2">
    <source>
        <dbReference type="SAM" id="Phobius"/>
    </source>
</evidence>
<reference evidence="4 5" key="1">
    <citation type="submission" date="2018-12" db="EMBL/GenBank/DDBJ databases">
        <title>Complete Genome Sequence of Glutamicibacter creatinolyticus strain LGCM259,isolated from an abscess of a 12-year-old mare in Italy.</title>
        <authorList>
            <person name="Santos R.G."/>
            <person name="Silva A.L."/>
            <person name="Seyffert N."/>
            <person name="Castro T.L.P."/>
            <person name="Attili A.R."/>
            <person name="Rifici C."/>
            <person name="Mazzullo G."/>
            <person name="Brenig B."/>
            <person name="Venanzi F."/>
            <person name="Azevedo V."/>
        </authorList>
    </citation>
    <scope>NUCLEOTIDE SEQUENCE [LARGE SCALE GENOMIC DNA]</scope>
    <source>
        <strain evidence="4 5">LGCM 259</strain>
    </source>
</reference>
<dbReference type="InterPro" id="IPR014529">
    <property type="entry name" value="UCP026631"/>
</dbReference>
<feature type="domain" description="YdbS-like PH" evidence="3">
    <location>
        <begin position="68"/>
        <end position="145"/>
    </location>
</feature>
<accession>A0A5B7WSC4</accession>
<evidence type="ECO:0000259" key="3">
    <source>
        <dbReference type="Pfam" id="PF03703"/>
    </source>
</evidence>
<dbReference type="InterPro" id="IPR005182">
    <property type="entry name" value="YdbS-like_PH"/>
</dbReference>
<organism evidence="4 5">
    <name type="scientific">Glutamicibacter creatinolyticus</name>
    <dbReference type="NCBI Taxonomy" id="162496"/>
    <lineage>
        <taxon>Bacteria</taxon>
        <taxon>Bacillati</taxon>
        <taxon>Actinomycetota</taxon>
        <taxon>Actinomycetes</taxon>
        <taxon>Micrococcales</taxon>
        <taxon>Micrococcaceae</taxon>
        <taxon>Glutamicibacter</taxon>
    </lineage>
</organism>
<keyword evidence="2" id="KW-0472">Membrane</keyword>
<dbReference type="PANTHER" id="PTHR34473:SF2">
    <property type="entry name" value="UPF0699 TRANSMEMBRANE PROTEIN YDBT"/>
    <property type="match status" value="1"/>
</dbReference>
<feature type="domain" description="YdbS-like PH" evidence="3">
    <location>
        <begin position="368"/>
        <end position="426"/>
    </location>
</feature>
<evidence type="ECO:0000313" key="5">
    <source>
        <dbReference type="Proteomes" id="UP000307000"/>
    </source>
</evidence>
<feature type="region of interest" description="Disordered" evidence="1">
    <location>
        <begin position="155"/>
        <end position="175"/>
    </location>
</feature>
<name>A0A5B7WSC4_9MICC</name>
<feature type="transmembrane region" description="Helical" evidence="2">
    <location>
        <begin position="221"/>
        <end position="239"/>
    </location>
</feature>
<dbReference type="PIRSF" id="PIRSF026631">
    <property type="entry name" value="UCP026631"/>
    <property type="match status" value="1"/>
</dbReference>
<feature type="transmembrane region" description="Helical" evidence="2">
    <location>
        <begin position="12"/>
        <end position="29"/>
    </location>
</feature>
<feature type="transmembrane region" description="Helical" evidence="2">
    <location>
        <begin position="196"/>
        <end position="215"/>
    </location>
</feature>
<dbReference type="Proteomes" id="UP000307000">
    <property type="component" value="Chromosome"/>
</dbReference>
<keyword evidence="5" id="KW-1185">Reference proteome</keyword>
<proteinExistence type="predicted"/>
<dbReference type="AlphaFoldDB" id="A0A5B7WSC4"/>
<dbReference type="RefSeq" id="WP_138173097.1">
    <property type="nucleotide sequence ID" value="NZ_BAAAGL010000014.1"/>
</dbReference>
<sequence length="453" mass="49493">MSGPWQRVHPASPFVHGWLAIVGLIYVYYTNTDELSWSERFEGPRLGWTAAIGSAALLVILVFYALSWYFTRYRLSETHVYVNSGMLFRSQKQARIERVQAIDIAQPLVARLLGLAELRFDVADGSDSVMRLAFLKKADAHRLRGVILDRAHAARHGSAPPAPGPQTGTADHPAPAADTGQLIVSRVPAGRLLGSLLLRIPTIVGLLFALFFAVMVLLGNAGALAGVIPALLGFGGWLYKELNNSWNFTASNTDTGLRISRGLADTRQQSIPAGRVQAVKISAPALWRPLGWYRIEVNALGLGEGAESETLVMPVGDFDSVCQVMWILLPDLGVNEQRAVLHTALSTGAHHGFTTSPASARLISPGAWRHQGYLHTDTVLITRYGWLARVASFIPHRRIQGVTWHQGPLERRRGLAGVRVHSAGGSIMGYAHQIDSRQALELFEAQAHRAAER</sequence>
<keyword evidence="2" id="KW-0812">Transmembrane</keyword>
<dbReference type="Pfam" id="PF03703">
    <property type="entry name" value="bPH_2"/>
    <property type="match status" value="2"/>
</dbReference>
<protein>
    <recommendedName>
        <fullName evidence="3">YdbS-like PH domain-containing protein</fullName>
    </recommendedName>
</protein>
<dbReference type="PANTHER" id="PTHR34473">
    <property type="entry name" value="UPF0699 TRANSMEMBRANE PROTEIN YDBS"/>
    <property type="match status" value="1"/>
</dbReference>
<evidence type="ECO:0000313" key="4">
    <source>
        <dbReference type="EMBL" id="QCY45883.1"/>
    </source>
</evidence>
<feature type="transmembrane region" description="Helical" evidence="2">
    <location>
        <begin position="49"/>
        <end position="70"/>
    </location>
</feature>
<dbReference type="KEGG" id="gcr:GcLGCM259_0090"/>
<evidence type="ECO:0000256" key="1">
    <source>
        <dbReference type="SAM" id="MobiDB-lite"/>
    </source>
</evidence>
<keyword evidence="2" id="KW-1133">Transmembrane helix</keyword>
<dbReference type="EMBL" id="CP034412">
    <property type="protein sequence ID" value="QCY45883.1"/>
    <property type="molecule type" value="Genomic_DNA"/>
</dbReference>